<evidence type="ECO:0000313" key="3">
    <source>
        <dbReference type="Proteomes" id="UP000199550"/>
    </source>
</evidence>
<feature type="transmembrane region" description="Helical" evidence="1">
    <location>
        <begin position="55"/>
        <end position="73"/>
    </location>
</feature>
<gene>
    <name evidence="2" type="ORF">SAMN04488004_106116</name>
</gene>
<protein>
    <submittedName>
        <fullName evidence="2">Uncharacterized protein</fullName>
    </submittedName>
</protein>
<evidence type="ECO:0000313" key="2">
    <source>
        <dbReference type="EMBL" id="SFL02289.1"/>
    </source>
</evidence>
<dbReference type="AlphaFoldDB" id="A0A1I4EAS2"/>
<organism evidence="2 3">
    <name type="scientific">Loktanella salsilacus</name>
    <dbReference type="NCBI Taxonomy" id="195913"/>
    <lineage>
        <taxon>Bacteria</taxon>
        <taxon>Pseudomonadati</taxon>
        <taxon>Pseudomonadota</taxon>
        <taxon>Alphaproteobacteria</taxon>
        <taxon>Rhodobacterales</taxon>
        <taxon>Roseobacteraceae</taxon>
        <taxon>Loktanella</taxon>
    </lineage>
</organism>
<evidence type="ECO:0000256" key="1">
    <source>
        <dbReference type="SAM" id="Phobius"/>
    </source>
</evidence>
<feature type="transmembrane region" description="Helical" evidence="1">
    <location>
        <begin position="79"/>
        <end position="99"/>
    </location>
</feature>
<dbReference type="RefSeq" id="WP_090187507.1">
    <property type="nucleotide sequence ID" value="NZ_FOTF01000006.1"/>
</dbReference>
<accession>A0A1I4EAS2</accession>
<reference evidence="2 3" key="1">
    <citation type="submission" date="2016-10" db="EMBL/GenBank/DDBJ databases">
        <authorList>
            <person name="de Groot N.N."/>
        </authorList>
    </citation>
    <scope>NUCLEOTIDE SEQUENCE [LARGE SCALE GENOMIC DNA]</scope>
    <source>
        <strain evidence="2 3">DSM 16199</strain>
    </source>
</reference>
<dbReference type="EMBL" id="FOTF01000006">
    <property type="protein sequence ID" value="SFL02289.1"/>
    <property type="molecule type" value="Genomic_DNA"/>
</dbReference>
<keyword evidence="1" id="KW-0812">Transmembrane</keyword>
<keyword evidence="3" id="KW-1185">Reference proteome</keyword>
<keyword evidence="1" id="KW-0472">Membrane</keyword>
<sequence length="193" mass="20924">MTDMPDTSRTVSVASRRVKPAEMVVTGFALQEAYWGYRVTLEGAPPLRLVIMQSIAMLGGAALIAASVALMFASRSTDFVFMIPAIMLILAAGTTLMWFASRGTMINIEVDSMAGEVREVVRNRTGGMSVISRYGFDCVGSVFIQRPTAGTATLMLRYRNTARTLAVASGSESDLARLRDRMGRDLIVSRDVA</sequence>
<dbReference type="Proteomes" id="UP000199550">
    <property type="component" value="Unassembled WGS sequence"/>
</dbReference>
<dbReference type="OrthoDB" id="7867991at2"/>
<proteinExistence type="predicted"/>
<keyword evidence="1" id="KW-1133">Transmembrane helix</keyword>
<name>A0A1I4EAS2_9RHOB</name>